<dbReference type="Proteomes" id="UP000305874">
    <property type="component" value="Unassembled WGS sequence"/>
</dbReference>
<feature type="non-terminal residue" evidence="1">
    <location>
        <position position="83"/>
    </location>
</feature>
<accession>A0A5S3YRF8</accession>
<evidence type="ECO:0000313" key="2">
    <source>
        <dbReference type="Proteomes" id="UP000305874"/>
    </source>
</evidence>
<organism evidence="1 2">
    <name type="scientific">Pseudoalteromonas ruthenica</name>
    <dbReference type="NCBI Taxonomy" id="151081"/>
    <lineage>
        <taxon>Bacteria</taxon>
        <taxon>Pseudomonadati</taxon>
        <taxon>Pseudomonadota</taxon>
        <taxon>Gammaproteobacteria</taxon>
        <taxon>Alteromonadales</taxon>
        <taxon>Pseudoalteromonadaceae</taxon>
        <taxon>Pseudoalteromonas</taxon>
    </lineage>
</organism>
<feature type="non-terminal residue" evidence="1">
    <location>
        <position position="1"/>
    </location>
</feature>
<dbReference type="EMBL" id="PNCG01000273">
    <property type="protein sequence ID" value="TMP78781.1"/>
    <property type="molecule type" value="Genomic_DNA"/>
</dbReference>
<reference evidence="2" key="2">
    <citation type="submission" date="2019-06" db="EMBL/GenBank/DDBJ databases">
        <title>Co-occurence of chitin degradation, pigmentation and bioactivity in marine Pseudoalteromonas.</title>
        <authorList>
            <person name="Sonnenschein E.C."/>
            <person name="Bech P.K."/>
        </authorList>
    </citation>
    <scope>NUCLEOTIDE SEQUENCE [LARGE SCALE GENOMIC DNA]</scope>
    <source>
        <strain evidence="2">S2897</strain>
    </source>
</reference>
<gene>
    <name evidence="1" type="ORF">CWC05_20035</name>
</gene>
<reference evidence="1 2" key="1">
    <citation type="submission" date="2017-12" db="EMBL/GenBank/DDBJ databases">
        <authorList>
            <person name="Paulsen S."/>
            <person name="Gram L.K."/>
        </authorList>
    </citation>
    <scope>NUCLEOTIDE SEQUENCE [LARGE SCALE GENOMIC DNA]</scope>
    <source>
        <strain evidence="1 2">S2897</strain>
    </source>
</reference>
<dbReference type="RefSeq" id="WP_171041898.1">
    <property type="nucleotide sequence ID" value="NZ_PNCG01000273.1"/>
</dbReference>
<name>A0A5S3YRF8_9GAMM</name>
<proteinExistence type="predicted"/>
<sequence>LINENVQPLKLPKVEVIANTLLDFPNGAAWQLLQQKAEEKGISANEMLLERPEPGIANGCDRELIYQSGRGFYRHLCYLHISD</sequence>
<evidence type="ECO:0000313" key="1">
    <source>
        <dbReference type="EMBL" id="TMP78781.1"/>
    </source>
</evidence>
<comment type="caution">
    <text evidence="1">The sequence shown here is derived from an EMBL/GenBank/DDBJ whole genome shotgun (WGS) entry which is preliminary data.</text>
</comment>
<dbReference type="AlphaFoldDB" id="A0A5S3YRF8"/>
<protein>
    <submittedName>
        <fullName evidence="1">Uncharacterized protein</fullName>
    </submittedName>
</protein>